<dbReference type="InterPro" id="IPR002575">
    <property type="entry name" value="Aminoglycoside_PTrfase"/>
</dbReference>
<dbReference type="Pfam" id="PF01636">
    <property type="entry name" value="APH"/>
    <property type="match status" value="1"/>
</dbReference>
<evidence type="ECO:0000313" key="2">
    <source>
        <dbReference type="EMBL" id="AEG50881.1"/>
    </source>
</evidence>
<accession>F6F369</accession>
<protein>
    <submittedName>
        <fullName evidence="2">Aminoglycoside phosphotransferase</fullName>
    </submittedName>
</protein>
<evidence type="ECO:0000259" key="1">
    <source>
        <dbReference type="Pfam" id="PF01636"/>
    </source>
</evidence>
<dbReference type="Proteomes" id="UP000007150">
    <property type="component" value="Chromosome 2"/>
</dbReference>
<dbReference type="CDD" id="cd05154">
    <property type="entry name" value="ACAD10_11_N-like"/>
    <property type="match status" value="1"/>
</dbReference>
<dbReference type="GO" id="GO:0016740">
    <property type="term" value="F:transferase activity"/>
    <property type="evidence" value="ECO:0007669"/>
    <property type="project" value="UniProtKB-KW"/>
</dbReference>
<name>F6F369_SPHCR</name>
<dbReference type="HOGENOM" id="CLU_778222_0_0_5"/>
<dbReference type="InterPro" id="IPR041726">
    <property type="entry name" value="ACAD10_11_N"/>
</dbReference>
<dbReference type="Gene3D" id="3.30.200.20">
    <property type="entry name" value="Phosphorylase Kinase, domain 1"/>
    <property type="match status" value="1"/>
</dbReference>
<gene>
    <name evidence="2" type="ORF">Sphch_3276</name>
</gene>
<organism evidence="2 3">
    <name type="scientific">Sphingobium chlorophenolicum L-1</name>
    <dbReference type="NCBI Taxonomy" id="690566"/>
    <lineage>
        <taxon>Bacteria</taxon>
        <taxon>Pseudomonadati</taxon>
        <taxon>Pseudomonadota</taxon>
        <taxon>Alphaproteobacteria</taxon>
        <taxon>Sphingomonadales</taxon>
        <taxon>Sphingomonadaceae</taxon>
        <taxon>Sphingobium</taxon>
    </lineage>
</organism>
<evidence type="ECO:0000313" key="3">
    <source>
        <dbReference type="Proteomes" id="UP000007150"/>
    </source>
</evidence>
<dbReference type="EMBL" id="CP002799">
    <property type="protein sequence ID" value="AEG50881.1"/>
    <property type="molecule type" value="Genomic_DNA"/>
</dbReference>
<proteinExistence type="predicted"/>
<keyword evidence="3" id="KW-1185">Reference proteome</keyword>
<feature type="domain" description="Aminoglycoside phosphotransferase" evidence="1">
    <location>
        <begin position="36"/>
        <end position="252"/>
    </location>
</feature>
<dbReference type="SUPFAM" id="SSF56112">
    <property type="entry name" value="Protein kinase-like (PK-like)"/>
    <property type="match status" value="1"/>
</dbReference>
<dbReference type="InterPro" id="IPR011009">
    <property type="entry name" value="Kinase-like_dom_sf"/>
</dbReference>
<sequence>MLTQASKGGITADTVEAYFSDRLGEAVQIESIKRVFPGVSRETWLVQTRLKGGSVGFVLRLDPPWGPCAPTSLEYEYKVYERLWRSPVPVAEPLWFAQNVEFAGGRPHMVRRMVEGSSTIAGLTDKSAGAAELRRRVVFDHMEKLALLHSLDWQAFGFDEFMPVPPSPKEALRFEYDHWRARWAERQTTPRPIVTEFLCWLQEQIPQDTPAISIMKGNNGVGEEIFHNGRVVALSDFELSALGDGALDLAFSQGTLSLIDPREAIAHYEWHVGHAVSPERFAFAVAWNTFKGLVMLDGNLLEGWIDGRDPRTTAGGLGLLMVRRLEKALAGFIGKDLVEAAAAVSEAGAGEYMDKE</sequence>
<reference evidence="2 3" key="1">
    <citation type="submission" date="2011-05" db="EMBL/GenBank/DDBJ databases">
        <title>Complete sequence of chromosome 2 of Sphingobium chlorophenolicum L-1.</title>
        <authorList>
            <consortium name="US DOE Joint Genome Institute"/>
            <person name="Lucas S."/>
            <person name="Han J."/>
            <person name="Lapidus A."/>
            <person name="Cheng J.-F."/>
            <person name="Goodwin L."/>
            <person name="Pitluck S."/>
            <person name="Peters L."/>
            <person name="Daligault H."/>
            <person name="Han C."/>
            <person name="Tapia R."/>
            <person name="Land M."/>
            <person name="Hauser L."/>
            <person name="Kyrpides N."/>
            <person name="Ivanova N."/>
            <person name="Pagani I."/>
            <person name="Turner P."/>
            <person name="Copley S."/>
            <person name="Woyke T."/>
        </authorList>
    </citation>
    <scope>NUCLEOTIDE SEQUENCE [LARGE SCALE GENOMIC DNA]</scope>
    <source>
        <strain evidence="2 3">L-1</strain>
    </source>
</reference>
<dbReference type="RefSeq" id="WP_013849111.1">
    <property type="nucleotide sequence ID" value="NC_015594.1"/>
</dbReference>
<dbReference type="Gene3D" id="3.90.1200.10">
    <property type="match status" value="1"/>
</dbReference>
<keyword evidence="2" id="KW-0808">Transferase</keyword>
<dbReference type="STRING" id="690566.Sphch_3276"/>
<dbReference type="KEGG" id="sch:Sphch_3276"/>
<dbReference type="AlphaFoldDB" id="F6F369"/>